<dbReference type="SUPFAM" id="SSF51735">
    <property type="entry name" value="NAD(P)-binding Rossmann-fold domains"/>
    <property type="match status" value="1"/>
</dbReference>
<gene>
    <name evidence="2" type="ORF">RQ831_05705</name>
</gene>
<dbReference type="PRINTS" id="PR00080">
    <property type="entry name" value="SDRFAMILY"/>
</dbReference>
<dbReference type="Pfam" id="PF13561">
    <property type="entry name" value="adh_short_C2"/>
    <property type="match status" value="1"/>
</dbReference>
<dbReference type="RefSeq" id="WP_314280947.1">
    <property type="nucleotide sequence ID" value="NZ_CP015583.1"/>
</dbReference>
<keyword evidence="2" id="KW-0560">Oxidoreductase</keyword>
<evidence type="ECO:0000313" key="2">
    <source>
        <dbReference type="EMBL" id="MDT8330541.1"/>
    </source>
</evidence>
<dbReference type="PANTHER" id="PTHR42760:SF106">
    <property type="entry name" value="PROTEIN FIXR"/>
    <property type="match status" value="1"/>
</dbReference>
<evidence type="ECO:0000256" key="1">
    <source>
        <dbReference type="ARBA" id="ARBA00006484"/>
    </source>
</evidence>
<dbReference type="InterPro" id="IPR002347">
    <property type="entry name" value="SDR_fam"/>
</dbReference>
<evidence type="ECO:0000313" key="3">
    <source>
        <dbReference type="Proteomes" id="UP001258945"/>
    </source>
</evidence>
<reference evidence="2 3" key="1">
    <citation type="journal article" date="2019" name="Microb. Pathog.">
        <title>Comparison of VITEK 2, MALDI-TOF MS, 16S rRNA gene sequencing, and whole-genome sequencing for identification of Roseomonas mucosa.</title>
        <authorList>
            <person name="Rudolph W.W."/>
            <person name="Gunzer F."/>
            <person name="Trauth M."/>
            <person name="Bunk B."/>
            <person name="Bigge R."/>
            <person name="Schrottner P."/>
        </authorList>
    </citation>
    <scope>NUCLEOTIDE SEQUENCE [LARGE SCALE GENOMIC DNA]</scope>
    <source>
        <strain evidence="2 3">DSM 103800</strain>
    </source>
</reference>
<dbReference type="EMBL" id="JAVVDO010000006">
    <property type="protein sequence ID" value="MDT8330541.1"/>
    <property type="molecule type" value="Genomic_DNA"/>
</dbReference>
<dbReference type="CDD" id="cd05233">
    <property type="entry name" value="SDR_c"/>
    <property type="match status" value="1"/>
</dbReference>
<dbReference type="PRINTS" id="PR00081">
    <property type="entry name" value="GDHRDH"/>
</dbReference>
<dbReference type="PROSITE" id="PS00061">
    <property type="entry name" value="ADH_SHORT"/>
    <property type="match status" value="1"/>
</dbReference>
<dbReference type="Gene3D" id="3.40.50.720">
    <property type="entry name" value="NAD(P)-binding Rossmann-like Domain"/>
    <property type="match status" value="1"/>
</dbReference>
<dbReference type="EC" id="1.1.-.-" evidence="2"/>
<name>A0ABU3MCG5_9PROT</name>
<protein>
    <submittedName>
        <fullName evidence="2">SDR family oxidoreductase</fullName>
        <ecNumber evidence="2">1.1.-.-</ecNumber>
    </submittedName>
</protein>
<dbReference type="PANTHER" id="PTHR42760">
    <property type="entry name" value="SHORT-CHAIN DEHYDROGENASES/REDUCTASES FAMILY MEMBER"/>
    <property type="match status" value="1"/>
</dbReference>
<dbReference type="InterPro" id="IPR020904">
    <property type="entry name" value="Sc_DH/Rdtase_CS"/>
</dbReference>
<dbReference type="InterPro" id="IPR036291">
    <property type="entry name" value="NAD(P)-bd_dom_sf"/>
</dbReference>
<dbReference type="GO" id="GO:0016491">
    <property type="term" value="F:oxidoreductase activity"/>
    <property type="evidence" value="ECO:0007669"/>
    <property type="project" value="UniProtKB-KW"/>
</dbReference>
<comment type="similarity">
    <text evidence="1">Belongs to the short-chain dehydrogenases/reductases (SDR) family.</text>
</comment>
<keyword evidence="3" id="KW-1185">Reference proteome</keyword>
<dbReference type="Proteomes" id="UP001258945">
    <property type="component" value="Unassembled WGS sequence"/>
</dbReference>
<comment type="caution">
    <text evidence="2">The sequence shown here is derived from an EMBL/GenBank/DDBJ whole genome shotgun (WGS) entry which is preliminary data.</text>
</comment>
<organism evidence="2 3">
    <name type="scientific">Roseomonas gilardii</name>
    <dbReference type="NCBI Taxonomy" id="257708"/>
    <lineage>
        <taxon>Bacteria</taxon>
        <taxon>Pseudomonadati</taxon>
        <taxon>Pseudomonadota</taxon>
        <taxon>Alphaproteobacteria</taxon>
        <taxon>Acetobacterales</taxon>
        <taxon>Roseomonadaceae</taxon>
        <taxon>Roseomonas</taxon>
    </lineage>
</organism>
<accession>A0ABU3MCG5</accession>
<sequence>MVRRTEGARMSTTRKTMLLTGASRGIGHATVKRFQEEGWRILTVSRQPFSEECRWPEARESHLQADLSDPVQVGELIALVKQRLPDGRLHALVNNAGISPKGPGGGRMGVMQTDYAAWNAVFNVNLFSIALLARGLFEELHVAGGNIVNVTSIVGSRVHPFAGPAYACSKAALNALTREMAHEFGAHGIRVNAIAPGEIRTSILSPGTEKIVEEQIPMRRLGEAREVAETILFLCSQASSYINGAEIHINGGQHV</sequence>
<proteinExistence type="inferred from homology"/>